<keyword evidence="3" id="KW-0158">Chromosome</keyword>
<evidence type="ECO:0000313" key="13">
    <source>
        <dbReference type="Proteomes" id="UP000233556"/>
    </source>
</evidence>
<dbReference type="InterPro" id="IPR000313">
    <property type="entry name" value="PWWP_dom"/>
</dbReference>
<keyword evidence="5" id="KW-0539">Nucleus</keyword>
<gene>
    <name evidence="12" type="ORF">llap_17071</name>
</gene>
<feature type="region of interest" description="Disordered" evidence="10">
    <location>
        <begin position="691"/>
        <end position="719"/>
    </location>
</feature>
<dbReference type="PROSITE" id="PS50812">
    <property type="entry name" value="PWWP"/>
    <property type="match status" value="1"/>
</dbReference>
<evidence type="ECO:0000256" key="4">
    <source>
        <dbReference type="ARBA" id="ARBA00022786"/>
    </source>
</evidence>
<dbReference type="PANTHER" id="PTHR16112:SF18">
    <property type="entry name" value="METHYL-CPG-BINDING DOMAIN PROTEIN 5"/>
    <property type="match status" value="1"/>
</dbReference>
<dbReference type="GO" id="GO:0005694">
    <property type="term" value="C:chromosome"/>
    <property type="evidence" value="ECO:0007669"/>
    <property type="project" value="UniProtKB-SubCell"/>
</dbReference>
<dbReference type="SUPFAM" id="SSF63748">
    <property type="entry name" value="Tudor/PWWP/MBT"/>
    <property type="match status" value="1"/>
</dbReference>
<reference evidence="13" key="1">
    <citation type="submission" date="2017-11" db="EMBL/GenBank/DDBJ databases">
        <authorList>
            <person name="Lima N.C."/>
            <person name="Parody-Merino A.M."/>
            <person name="Battley P.F."/>
            <person name="Fidler A.E."/>
            <person name="Prosdocimi F."/>
        </authorList>
    </citation>
    <scope>NUCLEOTIDE SEQUENCE [LARGE SCALE GENOMIC DNA]</scope>
</reference>
<dbReference type="EMBL" id="KZ511050">
    <property type="protein sequence ID" value="PKU32625.1"/>
    <property type="molecule type" value="Genomic_DNA"/>
</dbReference>
<keyword evidence="4" id="KW-0833">Ubl conjugation pathway</keyword>
<comment type="subcellular location">
    <subcellularLocation>
        <location evidence="2">Chromosome</location>
    </subcellularLocation>
    <subcellularLocation>
        <location evidence="1">Nucleus</location>
    </subcellularLocation>
</comment>
<dbReference type="GO" id="GO:0051239">
    <property type="term" value="P:regulation of multicellular organismal process"/>
    <property type="evidence" value="ECO:0007669"/>
    <property type="project" value="UniProtKB-ARBA"/>
</dbReference>
<sequence length="834" mass="89928">MAFCFYLNDGGSGPSSSIAIAGTSQPAITKTTSVLQDGVIVTTAAGNPLQSQLPIGSEFPFAGHEHSLHFPQNSSSNNNLPHSLNQNLLNSLPISLPVNQQHLLNQNLLNILQPSAGEGKSEVNLNPLGFLNPNVNAALAFLSGDVDGQVLQPVHFQLLATLLQNQAQAAAMLPLPSFNLTISDLLQQQNNPLPSVTQMPAPPDHVPSNQAESNRVETLLTNPLGNPIPSFSGTDTTSNPLLLPAVSGASALMALNPQLVGGVLNSASGNTANHPEVSIATSSQATTTTTTTSSAVAALSVSTLGGGTAVVSMAETLLNISNNAGNPSGPAKLNNNSVVPQLLNPLLGTGLLGDMSSINTTLNNHQLSHLQSLLNNNQMFPSNQQQQQHLLQGYQNMQGFQGQPPIPGPANNPNPMACLFQNFQGDTSVDAIYKAVVDAASKGMQVVITTAVSSTTQMSPIPALSAMSAFTASIGDPLNLSSAVSAVIHGRNVAVSDHEGRIRNTRGTRILKNSEHGKNSSEGDGYEYYKSTSCNTPKKQWEGEQSPVGEINRWKCDEFLDHSAHIHSSPCHERPNNISTLPLLQGEQHQILLSQRNCQSDKMLEENFRYNNYKRTMMSFKERLENTVERCAHINGNRPQQNRGFGELLNTSKQDLILEEQSPSSSNSLESSLVKDYIHYNGDFNAKSINGCVPSPSDAKSISSEDDLRNPDSPSSNELIHYRPRTFNVGDLVWGQIKGLTSWPGKLVREEEVHNSCQQNAEEGKVWVMWFGVHTFTQVEPEKLKTLTEGLEAYNRARKRNRKSGKLNNHLEAAIHEAMSELDKMSGNVSAFSR</sequence>
<protein>
    <recommendedName>
        <fullName evidence="8">Methyl-CpG-binding domain protein 5</fullName>
    </recommendedName>
    <alternativeName>
        <fullName evidence="9">Methyl-CpG-binding protein MBD5</fullName>
    </alternativeName>
</protein>
<dbReference type="GO" id="GO:0003682">
    <property type="term" value="F:chromatin binding"/>
    <property type="evidence" value="ECO:0007669"/>
    <property type="project" value="TreeGrafter"/>
</dbReference>
<evidence type="ECO:0000256" key="7">
    <source>
        <dbReference type="ARBA" id="ARBA00065787"/>
    </source>
</evidence>
<dbReference type="Pfam" id="PF00855">
    <property type="entry name" value="PWWP"/>
    <property type="match status" value="1"/>
</dbReference>
<feature type="domain" description="PWWP" evidence="11">
    <location>
        <begin position="729"/>
        <end position="790"/>
    </location>
</feature>
<dbReference type="GO" id="GO:0005634">
    <property type="term" value="C:nucleus"/>
    <property type="evidence" value="ECO:0007669"/>
    <property type="project" value="UniProtKB-SubCell"/>
</dbReference>
<evidence type="ECO:0000256" key="10">
    <source>
        <dbReference type="SAM" id="MobiDB-lite"/>
    </source>
</evidence>
<dbReference type="OrthoDB" id="641149at2759"/>
<comment type="function">
    <text evidence="6">Non-catalytic component of the polycomb repressive deubiquitinase (PR-DUB) complex, a complex that specifically mediates deubiquitination of histone H2A monoubiquitinated at 'Lys-120' (H2AK119ub1). Important for stability of PR-DUB components and stimulating its ubiquitinase activity. As part of the PR-DUB complex, associates with chromatin enriched in histone marks H3K4me1, H3K4me3, and H3K27Ac, but not in H3K27me3. The PR-DUB complex is an epigenetic regulator of gene expression, including genes involved in cell growth and survivability. MBD5 and MBD6 containing complexes associate with distinct chromatin regions enriched in genes involved in different pathways. Heterochromatin recruitment is not mediated by DNA methylation. The PR-DUB complex is an epigenetic regulator of gene expression, including genes involved in development, cell communication, signaling, cell proliferation and cell viability.</text>
</comment>
<dbReference type="AlphaFoldDB" id="A0A2I0TFR9"/>
<evidence type="ECO:0000256" key="5">
    <source>
        <dbReference type="ARBA" id="ARBA00023242"/>
    </source>
</evidence>
<dbReference type="SMART" id="SM00293">
    <property type="entry name" value="PWWP"/>
    <property type="match status" value="1"/>
</dbReference>
<evidence type="ECO:0000256" key="3">
    <source>
        <dbReference type="ARBA" id="ARBA00022454"/>
    </source>
</evidence>
<name>A0A2I0TFR9_LIMLA</name>
<evidence type="ECO:0000256" key="8">
    <source>
        <dbReference type="ARBA" id="ARBA00069819"/>
    </source>
</evidence>
<dbReference type="PANTHER" id="PTHR16112">
    <property type="entry name" value="METHYL-CPG BINDING PROTEIN, DROSOPHILA"/>
    <property type="match status" value="1"/>
</dbReference>
<evidence type="ECO:0000256" key="2">
    <source>
        <dbReference type="ARBA" id="ARBA00004286"/>
    </source>
</evidence>
<evidence type="ECO:0000313" key="12">
    <source>
        <dbReference type="EMBL" id="PKU32625.1"/>
    </source>
</evidence>
<dbReference type="Proteomes" id="UP000233556">
    <property type="component" value="Unassembled WGS sequence"/>
</dbReference>
<evidence type="ECO:0000259" key="11">
    <source>
        <dbReference type="PROSITE" id="PS50812"/>
    </source>
</evidence>
<evidence type="ECO:0000256" key="9">
    <source>
        <dbReference type="ARBA" id="ARBA00076708"/>
    </source>
</evidence>
<dbReference type="FunFam" id="2.30.30.140:FF:000035">
    <property type="entry name" value="Methyl-CpG binding domain protein 5"/>
    <property type="match status" value="1"/>
</dbReference>
<comment type="subunit">
    <text evidence="7">Core component of the polycomb repressive deubiquitinase (PR-DUB) complex, at least composed of BAP1, one of ASXL1, ASXL2 or (probably) ASXL3, and one of MBD5 or MBD6. Distinct combinations of ASXL and MBD proteins may preferentially bind specific histone modification marks. The PR-DUB core associates with a number of accessory proteins, including FOXK1, FOXK2, KDM1B, HCFC1 and OGT; KDM1B specifically associates with ASXL2 PR-DUB complexes. Interacts (via MBD domain) with ASXL1, ASXL2 and ASXL3 (via PHD domain); the interaction is probably direct, mediates association with other PR-DUB complex core components.</text>
</comment>
<evidence type="ECO:0000256" key="1">
    <source>
        <dbReference type="ARBA" id="ARBA00004123"/>
    </source>
</evidence>
<reference evidence="13" key="2">
    <citation type="submission" date="2017-12" db="EMBL/GenBank/DDBJ databases">
        <title>Genome sequence of the Bar-tailed Godwit (Limosa lapponica baueri).</title>
        <authorList>
            <person name="Lima N.C.B."/>
            <person name="Parody-Merino A.M."/>
            <person name="Battley P.F."/>
            <person name="Fidler A.E."/>
            <person name="Prosdocimi F."/>
        </authorList>
    </citation>
    <scope>NUCLEOTIDE SEQUENCE [LARGE SCALE GENOMIC DNA]</scope>
</reference>
<keyword evidence="13" id="KW-1185">Reference proteome</keyword>
<accession>A0A2I0TFR9</accession>
<dbReference type="Gene3D" id="2.30.30.140">
    <property type="match status" value="1"/>
</dbReference>
<dbReference type="GO" id="GO:0010369">
    <property type="term" value="C:chromocenter"/>
    <property type="evidence" value="ECO:0007669"/>
    <property type="project" value="TreeGrafter"/>
</dbReference>
<proteinExistence type="predicted"/>
<evidence type="ECO:0000256" key="6">
    <source>
        <dbReference type="ARBA" id="ARBA00057571"/>
    </source>
</evidence>
<dbReference type="CDD" id="cd20141">
    <property type="entry name" value="PWWP_MBD5"/>
    <property type="match status" value="1"/>
</dbReference>
<organism evidence="12 13">
    <name type="scientific">Limosa lapponica baueri</name>
    <dbReference type="NCBI Taxonomy" id="1758121"/>
    <lineage>
        <taxon>Eukaryota</taxon>
        <taxon>Metazoa</taxon>
        <taxon>Chordata</taxon>
        <taxon>Craniata</taxon>
        <taxon>Vertebrata</taxon>
        <taxon>Euteleostomi</taxon>
        <taxon>Archelosauria</taxon>
        <taxon>Archosauria</taxon>
        <taxon>Dinosauria</taxon>
        <taxon>Saurischia</taxon>
        <taxon>Theropoda</taxon>
        <taxon>Coelurosauria</taxon>
        <taxon>Aves</taxon>
        <taxon>Neognathae</taxon>
        <taxon>Neoaves</taxon>
        <taxon>Charadriiformes</taxon>
        <taxon>Scolopacidae</taxon>
        <taxon>Limosa</taxon>
    </lineage>
</organism>